<evidence type="ECO:0000313" key="8">
    <source>
        <dbReference type="Proteomes" id="UP000261080"/>
    </source>
</evidence>
<evidence type="ECO:0000256" key="5">
    <source>
        <dbReference type="PROSITE-ProRule" id="PRU00560"/>
    </source>
</evidence>
<reference evidence="7 8" key="1">
    <citation type="submission" date="2018-08" db="EMBL/GenBank/DDBJ databases">
        <title>A genome reference for cultivated species of the human gut microbiota.</title>
        <authorList>
            <person name="Zou Y."/>
            <person name="Xue W."/>
            <person name="Luo G."/>
        </authorList>
    </citation>
    <scope>NUCLEOTIDE SEQUENCE [LARGE SCALE GENOMIC DNA]</scope>
    <source>
        <strain evidence="7 8">AF37-2AT</strain>
    </source>
</reference>
<dbReference type="RefSeq" id="WP_100053363.1">
    <property type="nucleotide sequence ID" value="NZ_CALBAT010000002.1"/>
</dbReference>
<dbReference type="OrthoDB" id="9787585at2"/>
<dbReference type="GO" id="GO:0043138">
    <property type="term" value="F:3'-5' DNA helicase activity"/>
    <property type="evidence" value="ECO:0007669"/>
    <property type="project" value="TreeGrafter"/>
</dbReference>
<accession>A0A3E3K6T6</accession>
<evidence type="ECO:0000256" key="3">
    <source>
        <dbReference type="ARBA" id="ARBA00022806"/>
    </source>
</evidence>
<dbReference type="GO" id="GO:0016787">
    <property type="term" value="F:hydrolase activity"/>
    <property type="evidence" value="ECO:0007669"/>
    <property type="project" value="UniProtKB-UniRule"/>
</dbReference>
<comment type="caution">
    <text evidence="7">The sequence shown here is derived from an EMBL/GenBank/DDBJ whole genome shotgun (WGS) entry which is preliminary data.</text>
</comment>
<dbReference type="AlphaFoldDB" id="A0A3E3K6T6"/>
<dbReference type="PROSITE" id="PS51198">
    <property type="entry name" value="UVRD_HELICASE_ATP_BIND"/>
    <property type="match status" value="1"/>
</dbReference>
<dbReference type="InterPro" id="IPR014016">
    <property type="entry name" value="UvrD-like_ATP-bd"/>
</dbReference>
<organism evidence="7 8">
    <name type="scientific">Sellimonas intestinalis</name>
    <dbReference type="NCBI Taxonomy" id="1653434"/>
    <lineage>
        <taxon>Bacteria</taxon>
        <taxon>Bacillati</taxon>
        <taxon>Bacillota</taxon>
        <taxon>Clostridia</taxon>
        <taxon>Lachnospirales</taxon>
        <taxon>Lachnospiraceae</taxon>
        <taxon>Sellimonas</taxon>
    </lineage>
</organism>
<dbReference type="SUPFAM" id="SSF52540">
    <property type="entry name" value="P-loop containing nucleoside triphosphate hydrolases"/>
    <property type="match status" value="1"/>
</dbReference>
<dbReference type="Pfam" id="PF00580">
    <property type="entry name" value="UvrD-helicase"/>
    <property type="match status" value="1"/>
</dbReference>
<feature type="binding site" evidence="5">
    <location>
        <begin position="215"/>
        <end position="222"/>
    </location>
    <ligand>
        <name>ATP</name>
        <dbReference type="ChEBI" id="CHEBI:30616"/>
    </ligand>
</feature>
<keyword evidence="1 5" id="KW-0547">Nucleotide-binding</keyword>
<dbReference type="EMBL" id="QVLX01000001">
    <property type="protein sequence ID" value="RGE90320.1"/>
    <property type="molecule type" value="Genomic_DNA"/>
</dbReference>
<feature type="domain" description="UvrD-like helicase ATP-binding" evidence="6">
    <location>
        <begin position="194"/>
        <end position="528"/>
    </location>
</feature>
<dbReference type="Gene3D" id="3.40.50.300">
    <property type="entry name" value="P-loop containing nucleotide triphosphate hydrolases"/>
    <property type="match status" value="2"/>
</dbReference>
<evidence type="ECO:0000256" key="4">
    <source>
        <dbReference type="ARBA" id="ARBA00022840"/>
    </source>
</evidence>
<evidence type="ECO:0000259" key="6">
    <source>
        <dbReference type="PROSITE" id="PS51198"/>
    </source>
</evidence>
<dbReference type="PANTHER" id="PTHR11070:SF17">
    <property type="entry name" value="DNA HELICASE IV"/>
    <property type="match status" value="1"/>
</dbReference>
<evidence type="ECO:0000256" key="2">
    <source>
        <dbReference type="ARBA" id="ARBA00022801"/>
    </source>
</evidence>
<dbReference type="GO" id="GO:0005524">
    <property type="term" value="F:ATP binding"/>
    <property type="evidence" value="ECO:0007669"/>
    <property type="project" value="UniProtKB-UniRule"/>
</dbReference>
<dbReference type="InterPro" id="IPR000212">
    <property type="entry name" value="DNA_helicase_UvrD/REP"/>
</dbReference>
<keyword evidence="2 5" id="KW-0378">Hydrolase</keyword>
<dbReference type="InterPro" id="IPR027417">
    <property type="entry name" value="P-loop_NTPase"/>
</dbReference>
<name>A0A3E3K6T6_9FIRM</name>
<evidence type="ECO:0000256" key="1">
    <source>
        <dbReference type="ARBA" id="ARBA00022741"/>
    </source>
</evidence>
<dbReference type="GO" id="GO:0005829">
    <property type="term" value="C:cytosol"/>
    <property type="evidence" value="ECO:0007669"/>
    <property type="project" value="TreeGrafter"/>
</dbReference>
<evidence type="ECO:0000313" key="7">
    <source>
        <dbReference type="EMBL" id="RGE90320.1"/>
    </source>
</evidence>
<protein>
    <submittedName>
        <fullName evidence="7">AAA family ATPase</fullName>
    </submittedName>
</protein>
<dbReference type="GO" id="GO:0000725">
    <property type="term" value="P:recombinational repair"/>
    <property type="evidence" value="ECO:0007669"/>
    <property type="project" value="TreeGrafter"/>
</dbReference>
<keyword evidence="8" id="KW-1185">Reference proteome</keyword>
<dbReference type="GO" id="GO:0003677">
    <property type="term" value="F:DNA binding"/>
    <property type="evidence" value="ECO:0007669"/>
    <property type="project" value="InterPro"/>
</dbReference>
<dbReference type="PANTHER" id="PTHR11070">
    <property type="entry name" value="UVRD / RECB / PCRA DNA HELICASE FAMILY MEMBER"/>
    <property type="match status" value="1"/>
</dbReference>
<keyword evidence="3 5" id="KW-0347">Helicase</keyword>
<proteinExistence type="predicted"/>
<sequence>MKFLEEIVRKLKRKIVQMDQEILAGQKDIESMHEYYWENYTEMDQYGYEDYDNQQALLQRINANQDTLRLRSRYKKMLDSPFFGRVDFRYDGDDEPEIFYIGIGNFAEEAGRIPLIYDWRAPVSALFYDFDKGEASYEAPAGRMCGEIEAKWQYKIRRGKMVYGFESDVKIDDEILKQEFGSNSDIQLKNIVRTIQKEQNAIIRNTKDKILVIQGAAGSGKTSVALHRIAYLLYHDRKNLKSSGVLVLSPNSVFSDYISHILPELGEENIREMSLDLFAYRELKSAVPDCEDRYHQIEKNIAGIKEDDLSRYRFKQSKELIGAVEGFMAQMEEWLVNLKGIYFRGMEKTEEEMIRLFYFKFQDVPVLARMDAVIEYVVDEYETRYSMTLSEEDVEKLRTRFQAMYTTTDLYRIYNWFLEEQHFPKLPEVPYDRRYLEYEDVFPMLYLKYRLLGVGRQDQIQHLVVDEMQDYSYLQYTILGLLFQCPMTILGDRSQTMEEKQNDVTRFLPQILGKQLRKIEMNKSYRNTVEIAEYARTLVGMDDAELLNRHGKAVAEREYGSKEEMISHILEHVKIGPEGYETAAVLTMTEAEAREWYEMIRKKTDQVHYIDRDSSRFGRGLTVTTFYMAKGLEFDQVFTVAHKEETKMTRQAEYICATRALHELEVCRI</sequence>
<gene>
    <name evidence="7" type="ORF">DW016_02460</name>
</gene>
<dbReference type="Proteomes" id="UP000261080">
    <property type="component" value="Unassembled WGS sequence"/>
</dbReference>
<keyword evidence="4 5" id="KW-0067">ATP-binding</keyword>